<gene>
    <name evidence="1" type="ORF">GCM10009416_47190</name>
</gene>
<organism evidence="1 2">
    <name type="scientific">Craurococcus roseus</name>
    <dbReference type="NCBI Taxonomy" id="77585"/>
    <lineage>
        <taxon>Bacteria</taxon>
        <taxon>Pseudomonadati</taxon>
        <taxon>Pseudomonadota</taxon>
        <taxon>Alphaproteobacteria</taxon>
        <taxon>Acetobacterales</taxon>
        <taxon>Acetobacteraceae</taxon>
        <taxon>Craurococcus</taxon>
    </lineage>
</organism>
<sequence length="137" mass="14303">MPRARRLLPVIPLILATACSTGSPAEFDRRMATWVGHPEAEVVNALGVPTRTYEGDGRRLLQYEFARPSSTPAIFPGIGLGYRSGGWGWHGGGWGVGTGLGLGFGGYGAAPAGCVLVFEVRDGRVTSFGRNGPGCVA</sequence>
<name>A0ABN1G4S1_9PROT</name>
<comment type="caution">
    <text evidence="1">The sequence shown here is derived from an EMBL/GenBank/DDBJ whole genome shotgun (WGS) entry which is preliminary data.</text>
</comment>
<proteinExistence type="predicted"/>
<evidence type="ECO:0000313" key="1">
    <source>
        <dbReference type="EMBL" id="GAA0604155.1"/>
    </source>
</evidence>
<protein>
    <recommendedName>
        <fullName evidence="3">Lipoprotein</fullName>
    </recommendedName>
</protein>
<evidence type="ECO:0000313" key="2">
    <source>
        <dbReference type="Proteomes" id="UP001501588"/>
    </source>
</evidence>
<evidence type="ECO:0008006" key="3">
    <source>
        <dbReference type="Google" id="ProtNLM"/>
    </source>
</evidence>
<dbReference type="RefSeq" id="WP_343897897.1">
    <property type="nucleotide sequence ID" value="NZ_BAAAFZ010000094.1"/>
</dbReference>
<dbReference type="EMBL" id="BAAAFZ010000094">
    <property type="protein sequence ID" value="GAA0604155.1"/>
    <property type="molecule type" value="Genomic_DNA"/>
</dbReference>
<accession>A0ABN1G4S1</accession>
<keyword evidence="2" id="KW-1185">Reference proteome</keyword>
<reference evidence="1 2" key="1">
    <citation type="journal article" date="2019" name="Int. J. Syst. Evol. Microbiol.">
        <title>The Global Catalogue of Microorganisms (GCM) 10K type strain sequencing project: providing services to taxonomists for standard genome sequencing and annotation.</title>
        <authorList>
            <consortium name="The Broad Institute Genomics Platform"/>
            <consortium name="The Broad Institute Genome Sequencing Center for Infectious Disease"/>
            <person name="Wu L."/>
            <person name="Ma J."/>
        </authorList>
    </citation>
    <scope>NUCLEOTIDE SEQUENCE [LARGE SCALE GENOMIC DNA]</scope>
    <source>
        <strain evidence="1 2">JCM 9933</strain>
    </source>
</reference>
<dbReference type="PROSITE" id="PS51257">
    <property type="entry name" value="PROKAR_LIPOPROTEIN"/>
    <property type="match status" value="1"/>
</dbReference>
<dbReference type="Proteomes" id="UP001501588">
    <property type="component" value="Unassembled WGS sequence"/>
</dbReference>